<protein>
    <submittedName>
        <fullName evidence="4">Recombinase family protein</fullName>
    </submittedName>
</protein>
<dbReference type="InterPro" id="IPR011109">
    <property type="entry name" value="DNA_bind_recombinase_dom"/>
</dbReference>
<dbReference type="PANTHER" id="PTHR30461">
    <property type="entry name" value="DNA-INVERTASE FROM LAMBDOID PROPHAGE"/>
    <property type="match status" value="1"/>
</dbReference>
<keyword evidence="5" id="KW-1185">Reference proteome</keyword>
<dbReference type="InterPro" id="IPR025827">
    <property type="entry name" value="Zn_ribbon_recom_dom"/>
</dbReference>
<feature type="domain" description="Recombinase" evidence="3">
    <location>
        <begin position="250"/>
        <end position="368"/>
    </location>
</feature>
<dbReference type="Pfam" id="PF13408">
    <property type="entry name" value="Zn_ribbon_recom"/>
    <property type="match status" value="1"/>
</dbReference>
<dbReference type="Gene3D" id="3.90.1750.20">
    <property type="entry name" value="Putative Large Serine Recombinase, Chain B, Domain 2"/>
    <property type="match status" value="1"/>
</dbReference>
<dbReference type="EMBL" id="RQVS01000021">
    <property type="protein sequence ID" value="RRJ85674.1"/>
    <property type="molecule type" value="Genomic_DNA"/>
</dbReference>
<dbReference type="Pfam" id="PF00239">
    <property type="entry name" value="Resolvase"/>
    <property type="match status" value="1"/>
</dbReference>
<dbReference type="SUPFAM" id="SSF53041">
    <property type="entry name" value="Resolvase-like"/>
    <property type="match status" value="1"/>
</dbReference>
<dbReference type="Gene3D" id="3.40.50.1390">
    <property type="entry name" value="Resolvase, N-terminal catalytic domain"/>
    <property type="match status" value="1"/>
</dbReference>
<dbReference type="OrthoDB" id="3217513at2"/>
<accession>A0A3P3VT92</accession>
<evidence type="ECO:0000256" key="2">
    <source>
        <dbReference type="SAM" id="MobiDB-lite"/>
    </source>
</evidence>
<name>A0A3P3VT92_9MICO</name>
<feature type="region of interest" description="Disordered" evidence="2">
    <location>
        <begin position="595"/>
        <end position="628"/>
    </location>
</feature>
<dbReference type="PANTHER" id="PTHR30461:SF23">
    <property type="entry name" value="DNA RECOMBINASE-RELATED"/>
    <property type="match status" value="1"/>
</dbReference>
<dbReference type="Proteomes" id="UP000274391">
    <property type="component" value="Unassembled WGS sequence"/>
</dbReference>
<evidence type="ECO:0000256" key="1">
    <source>
        <dbReference type="SAM" id="Coils"/>
    </source>
</evidence>
<feature type="compositionally biased region" description="Polar residues" evidence="2">
    <location>
        <begin position="1"/>
        <end position="11"/>
    </location>
</feature>
<dbReference type="GO" id="GO:0003677">
    <property type="term" value="F:DNA binding"/>
    <property type="evidence" value="ECO:0007669"/>
    <property type="project" value="InterPro"/>
</dbReference>
<dbReference type="InterPro" id="IPR050639">
    <property type="entry name" value="SSR_resolvase"/>
</dbReference>
<dbReference type="CDD" id="cd00338">
    <property type="entry name" value="Ser_Recombinase"/>
    <property type="match status" value="1"/>
</dbReference>
<proteinExistence type="predicted"/>
<dbReference type="InterPro" id="IPR006119">
    <property type="entry name" value="Resolv_N"/>
</dbReference>
<evidence type="ECO:0000313" key="4">
    <source>
        <dbReference type="EMBL" id="RRJ85674.1"/>
    </source>
</evidence>
<dbReference type="InterPro" id="IPR036162">
    <property type="entry name" value="Resolvase-like_N_sf"/>
</dbReference>
<feature type="non-terminal residue" evidence="4">
    <location>
        <position position="653"/>
    </location>
</feature>
<comment type="caution">
    <text evidence="4">The sequence shown here is derived from an EMBL/GenBank/DDBJ whole genome shotgun (WGS) entry which is preliminary data.</text>
</comment>
<dbReference type="AlphaFoldDB" id="A0A3P3VT92"/>
<feature type="coiled-coil region" evidence="1">
    <location>
        <begin position="450"/>
        <end position="495"/>
    </location>
</feature>
<evidence type="ECO:0000313" key="5">
    <source>
        <dbReference type="Proteomes" id="UP000274391"/>
    </source>
</evidence>
<feature type="compositionally biased region" description="Basic and acidic residues" evidence="2">
    <location>
        <begin position="606"/>
        <end position="617"/>
    </location>
</feature>
<feature type="region of interest" description="Disordered" evidence="2">
    <location>
        <begin position="1"/>
        <end position="47"/>
    </location>
</feature>
<organism evidence="4 5">
    <name type="scientific">Gulosibacter macacae</name>
    <dbReference type="NCBI Taxonomy" id="2488791"/>
    <lineage>
        <taxon>Bacteria</taxon>
        <taxon>Bacillati</taxon>
        <taxon>Actinomycetota</taxon>
        <taxon>Actinomycetes</taxon>
        <taxon>Micrococcales</taxon>
        <taxon>Microbacteriaceae</taxon>
        <taxon>Gulosibacter</taxon>
    </lineage>
</organism>
<dbReference type="SMART" id="SM00857">
    <property type="entry name" value="Resolvase"/>
    <property type="match status" value="1"/>
</dbReference>
<dbReference type="GO" id="GO:0000150">
    <property type="term" value="F:DNA strand exchange activity"/>
    <property type="evidence" value="ECO:0007669"/>
    <property type="project" value="InterPro"/>
</dbReference>
<reference evidence="4 5" key="1">
    <citation type="submission" date="2018-11" db="EMBL/GenBank/DDBJ databases">
        <title>YIM 102482-1 draft genome.</title>
        <authorList>
            <person name="Li G."/>
            <person name="Jiang Y."/>
        </authorList>
    </citation>
    <scope>NUCLEOTIDE SEQUENCE [LARGE SCALE GENOMIC DNA]</scope>
    <source>
        <strain evidence="4 5">YIM 102482-1</strain>
    </source>
</reference>
<keyword evidence="1" id="KW-0175">Coiled coil</keyword>
<dbReference type="Pfam" id="PF07508">
    <property type="entry name" value="Recombinase"/>
    <property type="match status" value="1"/>
</dbReference>
<sequence>MRNEAKTTTSRYPPGEDREPALTRQKGLDFSGQTSVNPEDVTGGTPMNTPFDEAITTTEPSLTSITGLEHLIKRPTDSEDIEALEGGDSVLYLRVSTIRQLNTGADVDEDGNSVATQREWGYKKAGELRSRVVSEFVDRGYSGQSIDKRPDFKKLLAYVDDNPNVRYVILYMRSRIFRNFLDAAIVKRQLQEKGVTVVSAKENFGDGYMGDAMEAITDVVNELQVRMSGEDIKIKMAHKVERGGTVGRAKLGYLNVRKDFDGRLVNTIDIDPVRAPLIKWAFEQYATGQHSITQLQMMLEDQGLTSRPSSKRPARPLSSSQLAMILRDPYYTGVNRYKGRLYPARHEPIISKELFLAVQKILDGRNRRGDRDRIHFHFLRGLLYCRACKDQGRDSRLVYSQNTGHGGTYEYYVCTAKQRGLCTMRTIRLDDVEDAVARAVASERFRSNELATLQQEVREALHALQAADEEEKNALRSELQKLEAQEERLIDLAADGTLNSAKLRERLEAVTMQKGAVAEKLTRTRERLQHGADKVFAYVDLLDDPAELYRSVSDTTRRDLLGAFFSRLYVYIEDDEIQLTGQRTELNEALHEWQTQHHAAVSHEQATTKERVSRENSGDSSYYPDPLTQSKGLNKTVLVGLTVSGFTTSFPPH</sequence>
<dbReference type="InterPro" id="IPR038109">
    <property type="entry name" value="DNA_bind_recomb_sf"/>
</dbReference>
<evidence type="ECO:0000259" key="3">
    <source>
        <dbReference type="PROSITE" id="PS51737"/>
    </source>
</evidence>
<gene>
    <name evidence="4" type="ORF">EG850_12185</name>
</gene>
<dbReference type="PROSITE" id="PS51737">
    <property type="entry name" value="RECOMBINASE_DNA_BIND"/>
    <property type="match status" value="1"/>
</dbReference>